<reference evidence="1 2" key="1">
    <citation type="submission" date="2019-08" db="EMBL/GenBank/DDBJ databases">
        <title>Genome of Aequorivita lipolytica Y10-2 (type strain).</title>
        <authorList>
            <person name="Bowman J.P."/>
        </authorList>
    </citation>
    <scope>NUCLEOTIDE SEQUENCE [LARGE SCALE GENOMIC DNA]</scope>
    <source>
        <strain evidence="1 2">Y10-2</strain>
    </source>
</reference>
<comment type="caution">
    <text evidence="1">The sequence shown here is derived from an EMBL/GenBank/DDBJ whole genome shotgun (WGS) entry which is preliminary data.</text>
</comment>
<organism evidence="1 2">
    <name type="scientific">Aequorivita lipolytica</name>
    <dbReference type="NCBI Taxonomy" id="153267"/>
    <lineage>
        <taxon>Bacteria</taxon>
        <taxon>Pseudomonadati</taxon>
        <taxon>Bacteroidota</taxon>
        <taxon>Flavobacteriia</taxon>
        <taxon>Flavobacteriales</taxon>
        <taxon>Flavobacteriaceae</taxon>
        <taxon>Aequorivita</taxon>
    </lineage>
</organism>
<gene>
    <name evidence="1" type="ORF">ESV24_11090</name>
</gene>
<proteinExistence type="predicted"/>
<evidence type="ECO:0000313" key="2">
    <source>
        <dbReference type="Proteomes" id="UP000321945"/>
    </source>
</evidence>
<dbReference type="InterPro" id="IPR045493">
    <property type="entry name" value="DUF6435"/>
</dbReference>
<sequence>MKGKDYIMNSWFKKKSRIEILKERYRSLMRRSFEIALKSPKKSEKIHTQAEKIFQEIQYLSFRHADK</sequence>
<keyword evidence="2" id="KW-1185">Reference proteome</keyword>
<evidence type="ECO:0000313" key="1">
    <source>
        <dbReference type="EMBL" id="TXD68702.1"/>
    </source>
</evidence>
<accession>A0A5C6YNE7</accession>
<dbReference type="EMBL" id="VORU01000009">
    <property type="protein sequence ID" value="TXD68702.1"/>
    <property type="molecule type" value="Genomic_DNA"/>
</dbReference>
<name>A0A5C6YNE7_9FLAO</name>
<dbReference type="NCBIfam" id="NF033487">
    <property type="entry name" value="Lacal_2735_fam"/>
    <property type="match status" value="1"/>
</dbReference>
<dbReference type="Proteomes" id="UP000321945">
    <property type="component" value="Unassembled WGS sequence"/>
</dbReference>
<dbReference type="AlphaFoldDB" id="A0A5C6YNE7"/>
<protein>
    <submittedName>
        <fullName evidence="1">Lacal_2735 family protein</fullName>
    </submittedName>
</protein>
<dbReference type="OrthoDB" id="1453278at2"/>